<reference evidence="1" key="2">
    <citation type="submission" date="2020-09" db="EMBL/GenBank/DDBJ databases">
        <title>Novel species in genus Aeromicrobium.</title>
        <authorList>
            <person name="Zhang G."/>
        </authorList>
    </citation>
    <scope>NUCLEOTIDE SEQUENCE</scope>
    <source>
        <strain evidence="1">SSW1-57</strain>
    </source>
</reference>
<dbReference type="Proteomes" id="UP000659061">
    <property type="component" value="Unassembled WGS sequence"/>
</dbReference>
<comment type="caution">
    <text evidence="1">The sequence shown here is derived from an EMBL/GenBank/DDBJ whole genome shotgun (WGS) entry which is preliminary data.</text>
</comment>
<gene>
    <name evidence="2" type="ORF">BJ975_001552</name>
    <name evidence="1" type="ORF">IDH50_11125</name>
</gene>
<evidence type="ECO:0000313" key="1">
    <source>
        <dbReference type="EMBL" id="MBD1270785.1"/>
    </source>
</evidence>
<evidence type="ECO:0000313" key="3">
    <source>
        <dbReference type="Proteomes" id="UP000587211"/>
    </source>
</evidence>
<dbReference type="RefSeq" id="WP_179424645.1">
    <property type="nucleotide sequence ID" value="NZ_BAAAMP010000001.1"/>
</dbReference>
<organism evidence="1 4">
    <name type="scientific">Aeromicrobium tamlense</name>
    <dbReference type="NCBI Taxonomy" id="375541"/>
    <lineage>
        <taxon>Bacteria</taxon>
        <taxon>Bacillati</taxon>
        <taxon>Actinomycetota</taxon>
        <taxon>Actinomycetes</taxon>
        <taxon>Propionibacteriales</taxon>
        <taxon>Nocardioidaceae</taxon>
        <taxon>Aeromicrobium</taxon>
    </lineage>
</organism>
<dbReference type="EMBL" id="JACBZN010000001">
    <property type="protein sequence ID" value="NYI38177.1"/>
    <property type="molecule type" value="Genomic_DNA"/>
</dbReference>
<sequence>MAVKVKAQLRCGRCGETPGLCAPVRVAAPPSVRCDHPTHTSADHDAAGEIVCPICSVPWRLSDDLLTVLLEEEIYRNADRCQRNGVVEVRCGY</sequence>
<dbReference type="Proteomes" id="UP000587211">
    <property type="component" value="Unassembled WGS sequence"/>
</dbReference>
<evidence type="ECO:0000313" key="4">
    <source>
        <dbReference type="Proteomes" id="UP000659061"/>
    </source>
</evidence>
<keyword evidence="3" id="KW-1185">Reference proteome</keyword>
<evidence type="ECO:0000313" key="2">
    <source>
        <dbReference type="EMBL" id="NYI38177.1"/>
    </source>
</evidence>
<protein>
    <submittedName>
        <fullName evidence="1">Uncharacterized protein</fullName>
    </submittedName>
</protein>
<name>A0A8I0KIK0_9ACTN</name>
<proteinExistence type="predicted"/>
<reference evidence="2 3" key="1">
    <citation type="submission" date="2020-07" db="EMBL/GenBank/DDBJ databases">
        <title>Sequencing the genomes of 1000 actinobacteria strains.</title>
        <authorList>
            <person name="Klenk H.-P."/>
        </authorList>
    </citation>
    <scope>NUCLEOTIDE SEQUENCE [LARGE SCALE GENOMIC DNA]</scope>
    <source>
        <strain evidence="2 3">DSM 19087</strain>
    </source>
</reference>
<dbReference type="EMBL" id="JACWMT010000002">
    <property type="protein sequence ID" value="MBD1270785.1"/>
    <property type="molecule type" value="Genomic_DNA"/>
</dbReference>
<dbReference type="AlphaFoldDB" id="A0A8I0KIK0"/>
<accession>A0A8I0KIK0</accession>